<protein>
    <recommendedName>
        <fullName evidence="4">Lipoprotein</fullName>
    </recommendedName>
</protein>
<dbReference type="Proteomes" id="UP000061348">
    <property type="component" value="Unassembled WGS sequence"/>
</dbReference>
<dbReference type="RefSeq" id="WP_254914091.1">
    <property type="nucleotide sequence ID" value="NZ_JAEACS010000008.1"/>
</dbReference>
<reference evidence="2 3" key="1">
    <citation type="submission" date="2015-05" db="EMBL/GenBank/DDBJ databases">
        <title>A genomic and transcriptomic approach to investigate the blue pigment phenotype in Pseudomonas fluorescens.</title>
        <authorList>
            <person name="Andreani N.A."/>
            <person name="Cardazzo B."/>
        </authorList>
    </citation>
    <scope>NUCLEOTIDE SEQUENCE [LARGE SCALE GENOMIC DNA]</scope>
    <source>
        <strain evidence="2 3">Ps_22</strain>
    </source>
</reference>
<keyword evidence="1" id="KW-1133">Transmembrane helix</keyword>
<evidence type="ECO:0008006" key="4">
    <source>
        <dbReference type="Google" id="ProtNLM"/>
    </source>
</evidence>
<accession>A0A109LI53</accession>
<keyword evidence="1" id="KW-0472">Membrane</keyword>
<evidence type="ECO:0000256" key="1">
    <source>
        <dbReference type="SAM" id="Phobius"/>
    </source>
</evidence>
<gene>
    <name evidence="2" type="ORF">PFLmoz3_02583</name>
</gene>
<dbReference type="AlphaFoldDB" id="A0A109LI53"/>
<name>A0A109LI53_PSEFL</name>
<dbReference type="PROSITE" id="PS51257">
    <property type="entry name" value="PROKAR_LIPOPROTEIN"/>
    <property type="match status" value="1"/>
</dbReference>
<feature type="transmembrane region" description="Helical" evidence="1">
    <location>
        <begin position="6"/>
        <end position="24"/>
    </location>
</feature>
<organism evidence="2 3">
    <name type="scientific">Pseudomonas fluorescens</name>
    <dbReference type="NCBI Taxonomy" id="294"/>
    <lineage>
        <taxon>Bacteria</taxon>
        <taxon>Pseudomonadati</taxon>
        <taxon>Pseudomonadota</taxon>
        <taxon>Gammaproteobacteria</taxon>
        <taxon>Pseudomonadales</taxon>
        <taxon>Pseudomonadaceae</taxon>
        <taxon>Pseudomonas</taxon>
    </lineage>
</organism>
<dbReference type="EMBL" id="LCYA01000066">
    <property type="protein sequence ID" value="KWV87889.1"/>
    <property type="molecule type" value="Genomic_DNA"/>
</dbReference>
<keyword evidence="1" id="KW-0812">Transmembrane</keyword>
<evidence type="ECO:0000313" key="2">
    <source>
        <dbReference type="EMBL" id="KWV87889.1"/>
    </source>
</evidence>
<comment type="caution">
    <text evidence="2">The sequence shown here is derived from an EMBL/GenBank/DDBJ whole genome shotgun (WGS) entry which is preliminary data.</text>
</comment>
<evidence type="ECO:0000313" key="3">
    <source>
        <dbReference type="Proteomes" id="UP000061348"/>
    </source>
</evidence>
<dbReference type="PATRIC" id="fig|294.194.peg.2861"/>
<sequence length="43" mass="4965">MLRRLILLVPLMIMLSLGGCFFFPRGGGWHDHRYEGGGGYQRR</sequence>
<proteinExistence type="predicted"/>